<dbReference type="EMBL" id="JANPWB010000004">
    <property type="protein sequence ID" value="KAJ1191134.1"/>
    <property type="molecule type" value="Genomic_DNA"/>
</dbReference>
<dbReference type="Proteomes" id="UP001066276">
    <property type="component" value="Chromosome 2_2"/>
</dbReference>
<organism evidence="2 3">
    <name type="scientific">Pleurodeles waltl</name>
    <name type="common">Iberian ribbed newt</name>
    <dbReference type="NCBI Taxonomy" id="8319"/>
    <lineage>
        <taxon>Eukaryota</taxon>
        <taxon>Metazoa</taxon>
        <taxon>Chordata</taxon>
        <taxon>Craniata</taxon>
        <taxon>Vertebrata</taxon>
        <taxon>Euteleostomi</taxon>
        <taxon>Amphibia</taxon>
        <taxon>Batrachia</taxon>
        <taxon>Caudata</taxon>
        <taxon>Salamandroidea</taxon>
        <taxon>Salamandridae</taxon>
        <taxon>Pleurodelinae</taxon>
        <taxon>Pleurodeles</taxon>
    </lineage>
</organism>
<protein>
    <submittedName>
        <fullName evidence="2">Uncharacterized protein</fullName>
    </submittedName>
</protein>
<reference evidence="2" key="1">
    <citation type="journal article" date="2022" name="bioRxiv">
        <title>Sequencing and chromosome-scale assembly of the giantPleurodeles waltlgenome.</title>
        <authorList>
            <person name="Brown T."/>
            <person name="Elewa A."/>
            <person name="Iarovenko S."/>
            <person name="Subramanian E."/>
            <person name="Araus A.J."/>
            <person name="Petzold A."/>
            <person name="Susuki M."/>
            <person name="Suzuki K.-i.T."/>
            <person name="Hayashi T."/>
            <person name="Toyoda A."/>
            <person name="Oliveira C."/>
            <person name="Osipova E."/>
            <person name="Leigh N.D."/>
            <person name="Simon A."/>
            <person name="Yun M.H."/>
        </authorList>
    </citation>
    <scope>NUCLEOTIDE SEQUENCE</scope>
    <source>
        <strain evidence="2">20211129_DDA</strain>
        <tissue evidence="2">Liver</tissue>
    </source>
</reference>
<name>A0AAV7UQ00_PLEWA</name>
<gene>
    <name evidence="2" type="ORF">NDU88_000450</name>
</gene>
<feature type="region of interest" description="Disordered" evidence="1">
    <location>
        <begin position="38"/>
        <end position="86"/>
    </location>
</feature>
<evidence type="ECO:0000313" key="2">
    <source>
        <dbReference type="EMBL" id="KAJ1191134.1"/>
    </source>
</evidence>
<feature type="compositionally biased region" description="Basic and acidic residues" evidence="1">
    <location>
        <begin position="76"/>
        <end position="86"/>
    </location>
</feature>
<dbReference type="AlphaFoldDB" id="A0AAV7UQ00"/>
<sequence>MFLDACGPGGTSGASFPDPEVCCSALGNAEKLDVAWTFKAPEEEERRPPPPPQNQTTMEEPIATLGKKKTTPQPSLRRDRQEAAGC</sequence>
<proteinExistence type="predicted"/>
<comment type="caution">
    <text evidence="2">The sequence shown here is derived from an EMBL/GenBank/DDBJ whole genome shotgun (WGS) entry which is preliminary data.</text>
</comment>
<evidence type="ECO:0000256" key="1">
    <source>
        <dbReference type="SAM" id="MobiDB-lite"/>
    </source>
</evidence>
<keyword evidence="3" id="KW-1185">Reference proteome</keyword>
<accession>A0AAV7UQ00</accession>
<evidence type="ECO:0000313" key="3">
    <source>
        <dbReference type="Proteomes" id="UP001066276"/>
    </source>
</evidence>